<keyword evidence="2" id="KW-1133">Transmembrane helix</keyword>
<dbReference type="EMBL" id="JBHSIM010000036">
    <property type="protein sequence ID" value="MFC4833949.1"/>
    <property type="molecule type" value="Genomic_DNA"/>
</dbReference>
<dbReference type="PROSITE" id="PS00137">
    <property type="entry name" value="SUBTILASE_HIS"/>
    <property type="match status" value="1"/>
</dbReference>
<feature type="compositionally biased region" description="Low complexity" evidence="1">
    <location>
        <begin position="14"/>
        <end position="30"/>
    </location>
</feature>
<dbReference type="RefSeq" id="WP_274188058.1">
    <property type="nucleotide sequence ID" value="NZ_BAABHN010000036.1"/>
</dbReference>
<organism evidence="4 5">
    <name type="scientific">Actinomycetospora chibensis</name>
    <dbReference type="NCBI Taxonomy" id="663606"/>
    <lineage>
        <taxon>Bacteria</taxon>
        <taxon>Bacillati</taxon>
        <taxon>Actinomycetota</taxon>
        <taxon>Actinomycetes</taxon>
        <taxon>Pseudonocardiales</taxon>
        <taxon>Pseudonocardiaceae</taxon>
        <taxon>Actinomycetospora</taxon>
    </lineage>
</organism>
<proteinExistence type="predicted"/>
<feature type="compositionally biased region" description="Polar residues" evidence="1">
    <location>
        <begin position="88"/>
        <end position="100"/>
    </location>
</feature>
<comment type="caution">
    <text evidence="4">The sequence shown here is derived from an EMBL/GenBank/DDBJ whole genome shotgun (WGS) entry which is preliminary data.</text>
</comment>
<sequence length="213" mass="22121">MSSPWESHRDRSSEPGNGPSSGSGSQDGPMPYSPPTPYPEPSAPDSLGLAPYSDPYQSDPYSSGSEPYSSSAYGPSPYGPPTPYPSGNQGQAPYGQSQYGQAPYGQSQYGQNQYGQNQYGQPYGAGPYAQAYPPTRPVSGLAIAALVCGIVGFFTAGLASIPAVICGHMAWRETSSGTHSGHGMAIAGLALGYLQILGWALFWLILIGSVATV</sequence>
<evidence type="ECO:0000256" key="1">
    <source>
        <dbReference type="SAM" id="MobiDB-lite"/>
    </source>
</evidence>
<dbReference type="Pfam" id="PF13828">
    <property type="entry name" value="DUF4190"/>
    <property type="match status" value="1"/>
</dbReference>
<evidence type="ECO:0000256" key="2">
    <source>
        <dbReference type="SAM" id="Phobius"/>
    </source>
</evidence>
<feature type="transmembrane region" description="Helical" evidence="2">
    <location>
        <begin position="185"/>
        <end position="207"/>
    </location>
</feature>
<keyword evidence="2" id="KW-0472">Membrane</keyword>
<keyword evidence="2" id="KW-0812">Transmembrane</keyword>
<protein>
    <submittedName>
        <fullName evidence="4">DUF4190 domain-containing protein</fullName>
    </submittedName>
</protein>
<evidence type="ECO:0000259" key="3">
    <source>
        <dbReference type="Pfam" id="PF13828"/>
    </source>
</evidence>
<dbReference type="Proteomes" id="UP001595909">
    <property type="component" value="Unassembled WGS sequence"/>
</dbReference>
<feature type="compositionally biased region" description="Pro residues" evidence="1">
    <location>
        <begin position="31"/>
        <end position="42"/>
    </location>
</feature>
<evidence type="ECO:0000313" key="5">
    <source>
        <dbReference type="Proteomes" id="UP001595909"/>
    </source>
</evidence>
<feature type="compositionally biased region" description="Basic and acidic residues" evidence="1">
    <location>
        <begin position="1"/>
        <end position="13"/>
    </location>
</feature>
<gene>
    <name evidence="4" type="ORF">ACFPEL_16160</name>
</gene>
<feature type="domain" description="DUF4190" evidence="3">
    <location>
        <begin position="141"/>
        <end position="202"/>
    </location>
</feature>
<feature type="compositionally biased region" description="Low complexity" evidence="1">
    <location>
        <begin position="51"/>
        <end position="76"/>
    </location>
</feature>
<dbReference type="InterPro" id="IPR022398">
    <property type="entry name" value="Peptidase_S8_His-AS"/>
</dbReference>
<keyword evidence="5" id="KW-1185">Reference proteome</keyword>
<accession>A0ABV9RK70</accession>
<reference evidence="5" key="1">
    <citation type="journal article" date="2019" name="Int. J. Syst. Evol. Microbiol.">
        <title>The Global Catalogue of Microorganisms (GCM) 10K type strain sequencing project: providing services to taxonomists for standard genome sequencing and annotation.</title>
        <authorList>
            <consortium name="The Broad Institute Genomics Platform"/>
            <consortium name="The Broad Institute Genome Sequencing Center for Infectious Disease"/>
            <person name="Wu L."/>
            <person name="Ma J."/>
        </authorList>
    </citation>
    <scope>NUCLEOTIDE SEQUENCE [LARGE SCALE GENOMIC DNA]</scope>
    <source>
        <strain evidence="5">CCUG 50347</strain>
    </source>
</reference>
<feature type="transmembrane region" description="Helical" evidence="2">
    <location>
        <begin position="141"/>
        <end position="165"/>
    </location>
</feature>
<dbReference type="InterPro" id="IPR025241">
    <property type="entry name" value="DUF4190"/>
</dbReference>
<feature type="compositionally biased region" description="Low complexity" evidence="1">
    <location>
        <begin position="103"/>
        <end position="116"/>
    </location>
</feature>
<feature type="region of interest" description="Disordered" evidence="1">
    <location>
        <begin position="1"/>
        <end position="116"/>
    </location>
</feature>
<name>A0ABV9RK70_9PSEU</name>
<evidence type="ECO:0000313" key="4">
    <source>
        <dbReference type="EMBL" id="MFC4833949.1"/>
    </source>
</evidence>